<comment type="caution">
    <text evidence="1">The sequence shown here is derived from an EMBL/GenBank/DDBJ whole genome shotgun (WGS) entry which is preliminary data.</text>
</comment>
<name>A0AC60PHR6_IXOPE</name>
<reference evidence="1 2" key="1">
    <citation type="journal article" date="2020" name="Cell">
        <title>Large-Scale Comparative Analyses of Tick Genomes Elucidate Their Genetic Diversity and Vector Capacities.</title>
        <authorList>
            <consortium name="Tick Genome and Microbiome Consortium (TIGMIC)"/>
            <person name="Jia N."/>
            <person name="Wang J."/>
            <person name="Shi W."/>
            <person name="Du L."/>
            <person name="Sun Y."/>
            <person name="Zhan W."/>
            <person name="Jiang J.F."/>
            <person name="Wang Q."/>
            <person name="Zhang B."/>
            <person name="Ji P."/>
            <person name="Bell-Sakyi L."/>
            <person name="Cui X.M."/>
            <person name="Yuan T.T."/>
            <person name="Jiang B.G."/>
            <person name="Yang W.F."/>
            <person name="Lam T.T."/>
            <person name="Chang Q.C."/>
            <person name="Ding S.J."/>
            <person name="Wang X.J."/>
            <person name="Zhu J.G."/>
            <person name="Ruan X.D."/>
            <person name="Zhao L."/>
            <person name="Wei J.T."/>
            <person name="Ye R.Z."/>
            <person name="Que T.C."/>
            <person name="Du C.H."/>
            <person name="Zhou Y.H."/>
            <person name="Cheng J.X."/>
            <person name="Dai P.F."/>
            <person name="Guo W.B."/>
            <person name="Han X.H."/>
            <person name="Huang E.J."/>
            <person name="Li L.F."/>
            <person name="Wei W."/>
            <person name="Gao Y.C."/>
            <person name="Liu J.Z."/>
            <person name="Shao H.Z."/>
            <person name="Wang X."/>
            <person name="Wang C.C."/>
            <person name="Yang T.C."/>
            <person name="Huo Q.B."/>
            <person name="Li W."/>
            <person name="Chen H.Y."/>
            <person name="Chen S.E."/>
            <person name="Zhou L.G."/>
            <person name="Ni X.B."/>
            <person name="Tian J.H."/>
            <person name="Sheng Y."/>
            <person name="Liu T."/>
            <person name="Pan Y.S."/>
            <person name="Xia L.Y."/>
            <person name="Li J."/>
            <person name="Zhao F."/>
            <person name="Cao W.C."/>
        </authorList>
    </citation>
    <scope>NUCLEOTIDE SEQUENCE [LARGE SCALE GENOMIC DNA]</scope>
    <source>
        <strain evidence="1">Iper-2018</strain>
    </source>
</reference>
<dbReference type="EMBL" id="JABSTQ010010541">
    <property type="protein sequence ID" value="KAG0420107.1"/>
    <property type="molecule type" value="Genomic_DNA"/>
</dbReference>
<accession>A0AC60PHR6</accession>
<proteinExistence type="predicted"/>
<sequence length="308" mass="33842">MGKRGDGGKRKSRQREEETERSQSDEKRRMESPEVPPLHAVGVAKDHQDAPTCRLFASWESVRWLGSVVTLLTKHLAPSVQAPPAELGELTAAKAAEEQYLFSSSSAVVSHFLQCCKFLAARPAIDVTKQTLIFVWSLANLECFRSIGDRFGLSKSTVCRVVHRVGPAVLTHSPNFVSWPTEKKALHIISGFEAKAGFPGVLGAIDGSHIVCKGLQGKDAQSYINRHGLPSVLLQAICDHEARFLHCSAGDPGSVHDARMYRRSELPTILTADKFPFDSHLLGDGAYPLRQSLLVPYRNNGRLTSQVH</sequence>
<evidence type="ECO:0000313" key="1">
    <source>
        <dbReference type="EMBL" id="KAG0420107.1"/>
    </source>
</evidence>
<dbReference type="Proteomes" id="UP000805193">
    <property type="component" value="Unassembled WGS sequence"/>
</dbReference>
<organism evidence="1 2">
    <name type="scientific">Ixodes persulcatus</name>
    <name type="common">Taiga tick</name>
    <dbReference type="NCBI Taxonomy" id="34615"/>
    <lineage>
        <taxon>Eukaryota</taxon>
        <taxon>Metazoa</taxon>
        <taxon>Ecdysozoa</taxon>
        <taxon>Arthropoda</taxon>
        <taxon>Chelicerata</taxon>
        <taxon>Arachnida</taxon>
        <taxon>Acari</taxon>
        <taxon>Parasitiformes</taxon>
        <taxon>Ixodida</taxon>
        <taxon>Ixodoidea</taxon>
        <taxon>Ixodidae</taxon>
        <taxon>Ixodinae</taxon>
        <taxon>Ixodes</taxon>
    </lineage>
</organism>
<protein>
    <submittedName>
        <fullName evidence="1">Uncharacterized protein</fullName>
    </submittedName>
</protein>
<keyword evidence="2" id="KW-1185">Reference proteome</keyword>
<gene>
    <name evidence="1" type="ORF">HPB47_003673</name>
</gene>
<evidence type="ECO:0000313" key="2">
    <source>
        <dbReference type="Proteomes" id="UP000805193"/>
    </source>
</evidence>